<reference evidence="20" key="1">
    <citation type="submission" date="2018-03" db="EMBL/GenBank/DDBJ databases">
        <title>The relapsing fever spirochete Borrelia turicatae persists in the highly oxidative environment of its soft-bodied tick vector.</title>
        <authorList>
            <person name="Bourret T.J."/>
            <person name="Boyle W.K."/>
            <person name="Valenzuela J.G."/>
            <person name="Oliveira F."/>
            <person name="Lopez J.E."/>
        </authorList>
    </citation>
    <scope>NUCLEOTIDE SEQUENCE</scope>
    <source>
        <strain evidence="20">Kansas strain/isolate</strain>
        <tissue evidence="20">Salivary glands</tissue>
    </source>
</reference>
<dbReference type="Pfam" id="PF13638">
    <property type="entry name" value="PIN_4"/>
    <property type="match status" value="1"/>
</dbReference>
<dbReference type="InterPro" id="IPR018834">
    <property type="entry name" value="DNA/RNA-bd_Est1-type"/>
</dbReference>
<dbReference type="InterPro" id="IPR002716">
    <property type="entry name" value="PIN_dom"/>
</dbReference>
<evidence type="ECO:0000256" key="13">
    <source>
        <dbReference type="ARBA" id="ARBA00069784"/>
    </source>
</evidence>
<dbReference type="PANTHER" id="PTHR15696">
    <property type="entry name" value="SMG-7 SUPPRESSOR WITH MORPHOLOGICAL EFFECT ON GENITALIA PROTEIN 7"/>
    <property type="match status" value="1"/>
</dbReference>
<evidence type="ECO:0000259" key="19">
    <source>
        <dbReference type="SMART" id="SM00670"/>
    </source>
</evidence>
<keyword evidence="12" id="KW-0539">Nucleus</keyword>
<dbReference type="GO" id="GO:0000781">
    <property type="term" value="C:chromosome, telomeric region"/>
    <property type="evidence" value="ECO:0007669"/>
    <property type="project" value="UniProtKB-SubCell"/>
</dbReference>
<evidence type="ECO:0000256" key="18">
    <source>
        <dbReference type="SAM" id="MobiDB-lite"/>
    </source>
</evidence>
<keyword evidence="5" id="KW-0158">Chromosome</keyword>
<dbReference type="SUPFAM" id="SSF88723">
    <property type="entry name" value="PIN domain-like"/>
    <property type="match status" value="1"/>
</dbReference>
<protein>
    <recommendedName>
        <fullName evidence="13">Telomerase-binding protein EST1A</fullName>
    </recommendedName>
    <alternativeName>
        <fullName evidence="15">Ever shorter telomeres 1A</fullName>
    </alternativeName>
    <alternativeName>
        <fullName evidence="14">Nonsense mediated mRNA decay factor SMG6</fullName>
    </alternativeName>
    <alternativeName>
        <fullName evidence="16">Smg-6 homolog</fullName>
    </alternativeName>
</protein>
<dbReference type="InterPro" id="IPR011990">
    <property type="entry name" value="TPR-like_helical_dom_sf"/>
</dbReference>
<dbReference type="GO" id="GO:0004519">
    <property type="term" value="F:endonuclease activity"/>
    <property type="evidence" value="ECO:0007669"/>
    <property type="project" value="UniProtKB-KW"/>
</dbReference>
<dbReference type="GO" id="GO:0000184">
    <property type="term" value="P:nuclear-transcribed mRNA catabolic process, nonsense-mediated decay"/>
    <property type="evidence" value="ECO:0007669"/>
    <property type="project" value="UniProtKB-KW"/>
</dbReference>
<keyword evidence="17" id="KW-0175">Coiled coil</keyword>
<dbReference type="GO" id="GO:0042162">
    <property type="term" value="F:telomeric DNA binding"/>
    <property type="evidence" value="ECO:0007669"/>
    <property type="project" value="TreeGrafter"/>
</dbReference>
<keyword evidence="8" id="KW-0255">Endonuclease</keyword>
<feature type="region of interest" description="Disordered" evidence="18">
    <location>
        <begin position="260"/>
        <end position="299"/>
    </location>
</feature>
<dbReference type="SMART" id="SM00670">
    <property type="entry name" value="PINc"/>
    <property type="match status" value="1"/>
</dbReference>
<dbReference type="EMBL" id="GGLE01004782">
    <property type="protein sequence ID" value="MBY08908.1"/>
    <property type="molecule type" value="Transcribed_RNA"/>
</dbReference>
<dbReference type="FunFam" id="3.40.50.1010:FF:000014">
    <property type="entry name" value="telomerase-binding protein EST1A isoform X1"/>
    <property type="match status" value="1"/>
</dbReference>
<evidence type="ECO:0000256" key="7">
    <source>
        <dbReference type="ARBA" id="ARBA00022722"/>
    </source>
</evidence>
<dbReference type="GO" id="GO:0070034">
    <property type="term" value="F:telomerase RNA binding"/>
    <property type="evidence" value="ECO:0007669"/>
    <property type="project" value="TreeGrafter"/>
</dbReference>
<evidence type="ECO:0000256" key="14">
    <source>
        <dbReference type="ARBA" id="ARBA00078075"/>
    </source>
</evidence>
<dbReference type="InterPro" id="IPR029060">
    <property type="entry name" value="PIN-like_dom_sf"/>
</dbReference>
<feature type="region of interest" description="Disordered" evidence="18">
    <location>
        <begin position="322"/>
        <end position="387"/>
    </location>
</feature>
<feature type="compositionally biased region" description="Polar residues" evidence="18">
    <location>
        <begin position="124"/>
        <end position="141"/>
    </location>
</feature>
<keyword evidence="7" id="KW-0540">Nuclease</keyword>
<dbReference type="InterPro" id="IPR045153">
    <property type="entry name" value="Est1/Ebs1-like"/>
</dbReference>
<evidence type="ECO:0000256" key="8">
    <source>
        <dbReference type="ARBA" id="ARBA00022759"/>
    </source>
</evidence>
<evidence type="ECO:0000256" key="2">
    <source>
        <dbReference type="ARBA" id="ARBA00004514"/>
    </source>
</evidence>
<dbReference type="CDD" id="cd09885">
    <property type="entry name" value="PIN_Smg6-like"/>
    <property type="match status" value="1"/>
</dbReference>
<feature type="domain" description="PIN" evidence="19">
    <location>
        <begin position="1138"/>
        <end position="1290"/>
    </location>
</feature>
<evidence type="ECO:0000256" key="10">
    <source>
        <dbReference type="ARBA" id="ARBA00022895"/>
    </source>
</evidence>
<evidence type="ECO:0000313" key="20">
    <source>
        <dbReference type="EMBL" id="MBY08908.1"/>
    </source>
</evidence>
<dbReference type="Pfam" id="PF10374">
    <property type="entry name" value="EST1"/>
    <property type="match status" value="1"/>
</dbReference>
<dbReference type="PANTHER" id="PTHR15696:SF0">
    <property type="entry name" value="TELOMERASE-BINDING PROTEIN EST1A"/>
    <property type="match status" value="1"/>
</dbReference>
<comment type="subcellular location">
    <subcellularLocation>
        <location evidence="3">Chromosome</location>
        <location evidence="3">Telomere</location>
    </subcellularLocation>
    <subcellularLocation>
        <location evidence="2">Cytoplasm</location>
        <location evidence="2">Cytosol</location>
    </subcellularLocation>
    <subcellularLocation>
        <location evidence="4">Nucleus</location>
        <location evidence="4">Nucleolus</location>
    </subcellularLocation>
</comment>
<dbReference type="Pfam" id="PF10373">
    <property type="entry name" value="EST1_DNA_bind"/>
    <property type="match status" value="1"/>
</dbReference>
<dbReference type="InterPro" id="IPR019458">
    <property type="entry name" value="Est1-like_N"/>
</dbReference>
<proteinExistence type="predicted"/>
<dbReference type="Gene3D" id="1.25.40.10">
    <property type="entry name" value="Tetratricopeptide repeat domain"/>
    <property type="match status" value="1"/>
</dbReference>
<feature type="coiled-coil region" evidence="17">
    <location>
        <begin position="710"/>
        <end position="737"/>
    </location>
</feature>
<keyword evidence="6" id="KW-0963">Cytoplasm</keyword>
<comment type="cofactor">
    <cofactor evidence="1">
        <name>Mn(2+)</name>
        <dbReference type="ChEBI" id="CHEBI:29035"/>
    </cofactor>
</comment>
<evidence type="ECO:0000256" key="9">
    <source>
        <dbReference type="ARBA" id="ARBA00022801"/>
    </source>
</evidence>
<dbReference type="Gene3D" id="3.40.50.1010">
    <property type="entry name" value="5'-nuclease"/>
    <property type="match status" value="1"/>
</dbReference>
<feature type="compositionally biased region" description="Polar residues" evidence="18">
    <location>
        <begin position="260"/>
        <end position="289"/>
    </location>
</feature>
<feature type="compositionally biased region" description="Basic and acidic residues" evidence="18">
    <location>
        <begin position="154"/>
        <end position="171"/>
    </location>
</feature>
<evidence type="ECO:0000256" key="1">
    <source>
        <dbReference type="ARBA" id="ARBA00001936"/>
    </source>
</evidence>
<dbReference type="SUPFAM" id="SSF48452">
    <property type="entry name" value="TPR-like"/>
    <property type="match status" value="1"/>
</dbReference>
<evidence type="ECO:0000256" key="4">
    <source>
        <dbReference type="ARBA" id="ARBA00004604"/>
    </source>
</evidence>
<dbReference type="GO" id="GO:0005730">
    <property type="term" value="C:nucleolus"/>
    <property type="evidence" value="ECO:0007669"/>
    <property type="project" value="UniProtKB-SubCell"/>
</dbReference>
<feature type="region of interest" description="Disordered" evidence="18">
    <location>
        <begin position="82"/>
        <end position="221"/>
    </location>
</feature>
<evidence type="ECO:0000256" key="12">
    <source>
        <dbReference type="ARBA" id="ARBA00023242"/>
    </source>
</evidence>
<evidence type="ECO:0000256" key="3">
    <source>
        <dbReference type="ARBA" id="ARBA00004574"/>
    </source>
</evidence>
<dbReference type="GO" id="GO:0016787">
    <property type="term" value="F:hydrolase activity"/>
    <property type="evidence" value="ECO:0007669"/>
    <property type="project" value="UniProtKB-KW"/>
</dbReference>
<accession>A0A2R5LHI5</accession>
<name>A0A2R5LHI5_9ACAR</name>
<sequence>MGLAQKARQEARDSKPPDEQVTAAFKEMHLKDGPAGSRRCKRPDQQVYVPKHLKNEQASARIMDSRNANLENAASIRVPVAEALPRSVQSNDRAPGTPTAETPIRRDTVPHAPSTRWSHKDSGDSVNAFKSENNSNIQQHCSPAGDGLVVTNAERTDGRRRPATQKEDCRTRRSAPLSREPPRHVAPPRQRTLSYGDHAEDVLPHSARTSGRKKKHRPKEERGKCIANGICNKSHGAAEEDWEGDLLVVTNTAFASQTRMDTSNVDSLSELTASSQHGDLTQNESSRSPAENADEHIVSKSPEFIKDWSAVVAEEDDRLCCSPVESLQNDRTEPLPGPDTRRRNSGGDAVRRPSESAKVGKSSDQQVPPRFQKKVPTTPSPPRLEAGKAGLLRIPSSVRLGEGEEGSVQDKPLIAVKPQPQVPVGGGYGRGTPAVYSPPYDMAPLLQYAGTVPCGYQQGVPGSGIVPVYHSDQVMAPDVYGRSRIKPLVEKNLHDAALLEREFMTYLSKGIQNTDMKAMGHCRWKLQLRYENVILADPRYCAERNVEQALWKSAFYHGIETFRRAMEECPEHREEAKMHLLALVDEGTIFYENLLDKFQETYGFSLKPFLEAEGAPRPPGLPDSVRLVLISAQKIYICLGDLARYREQALGTTNYGRARNYYLKAQQLAPKNGRPYNQLAILAIYARRKLDAVYYYMRSLAASNPFLTARESLLALFDEARKKYEHIEKKRQEEKTKQPESQLIRRLSQCGDERLEVWIRPDGTSSHRSSRDLPDDGRGDELGELDRLSTVELNKRFVLSFLHVHGKLFTRVGMETFSETAQRMLMEFRCLLQRSPAAVASARHLQLLSINMFTVANTSLKDSNLDPQCRSLLQEQSLQVTLAHVAILLERAAALVEEQESNEGQSLPDDLLELLPCLKVWTDWMSCQKRLWSPPPTPCDYNTSVKGNVWTTLAELLTVLRNANLGHIKFFKEPAEDRELVTLPEDSTLAGFVPLLGAPQENYYVQVPCNKEQVRNYLRISRIQFFGDYLCGISTPYLEFNVEKKRFVSLITVSDEDTDSEKEITFDSSDDDLDMCDSLEDQEVPLNCDEDSEIQKLWSKKEQLRKAKDQRDRHQACVQAVLQEHRNKQATMLEIRPRYLFPDTNCFIDHLPLLQRLVADGHFHVYVPLVVINELDGLTRGTRQSMHQSVEHLHKVATTAKAALNYLEDRFSHREPKLRCVTSRGSILDTICFRSEDVSDNKGTNDDLILSCCRHYCSDRPDHLLPRELDAPLKLYREAVLITEDRNLCVKALTHHVPVRDLPSFLRWANISS</sequence>
<organism evidence="20">
    <name type="scientific">Ornithodoros turicata</name>
    <dbReference type="NCBI Taxonomy" id="34597"/>
    <lineage>
        <taxon>Eukaryota</taxon>
        <taxon>Metazoa</taxon>
        <taxon>Ecdysozoa</taxon>
        <taxon>Arthropoda</taxon>
        <taxon>Chelicerata</taxon>
        <taxon>Arachnida</taxon>
        <taxon>Acari</taxon>
        <taxon>Parasitiformes</taxon>
        <taxon>Ixodida</taxon>
        <taxon>Ixodoidea</taxon>
        <taxon>Argasidae</taxon>
        <taxon>Ornithodorinae</taxon>
        <taxon>Ornithodoros</taxon>
    </lineage>
</organism>
<evidence type="ECO:0000256" key="6">
    <source>
        <dbReference type="ARBA" id="ARBA00022490"/>
    </source>
</evidence>
<dbReference type="GO" id="GO:0005697">
    <property type="term" value="C:telomerase holoenzyme complex"/>
    <property type="evidence" value="ECO:0007669"/>
    <property type="project" value="TreeGrafter"/>
</dbReference>
<keyword evidence="10" id="KW-0779">Telomere</keyword>
<evidence type="ECO:0000256" key="11">
    <source>
        <dbReference type="ARBA" id="ARBA00023161"/>
    </source>
</evidence>
<evidence type="ECO:0000256" key="17">
    <source>
        <dbReference type="SAM" id="Coils"/>
    </source>
</evidence>
<evidence type="ECO:0000256" key="5">
    <source>
        <dbReference type="ARBA" id="ARBA00022454"/>
    </source>
</evidence>
<evidence type="ECO:0000256" key="16">
    <source>
        <dbReference type="ARBA" id="ARBA00083936"/>
    </source>
</evidence>
<dbReference type="GO" id="GO:0005829">
    <property type="term" value="C:cytosol"/>
    <property type="evidence" value="ECO:0007669"/>
    <property type="project" value="UniProtKB-SubCell"/>
</dbReference>
<evidence type="ECO:0000256" key="15">
    <source>
        <dbReference type="ARBA" id="ARBA00083388"/>
    </source>
</evidence>
<keyword evidence="9" id="KW-0378">Hydrolase</keyword>
<keyword evidence="11" id="KW-0866">Nonsense-mediated mRNA decay</keyword>
<dbReference type="FunFam" id="1.25.40.10:FF:000094">
    <property type="entry name" value="telomerase-binding protein EST1A isoform X1"/>
    <property type="match status" value="1"/>
</dbReference>